<name>A0AAW8ECJ0_VARPD</name>
<evidence type="ECO:0000259" key="14">
    <source>
        <dbReference type="Pfam" id="PF00520"/>
    </source>
</evidence>
<organism evidence="15 16">
    <name type="scientific">Variovorax paradoxus</name>
    <dbReference type="NCBI Taxonomy" id="34073"/>
    <lineage>
        <taxon>Bacteria</taxon>
        <taxon>Pseudomonadati</taxon>
        <taxon>Pseudomonadota</taxon>
        <taxon>Betaproteobacteria</taxon>
        <taxon>Burkholderiales</taxon>
        <taxon>Comamonadaceae</taxon>
        <taxon>Variovorax</taxon>
    </lineage>
</organism>
<keyword evidence="2" id="KW-0813">Transport</keyword>
<evidence type="ECO:0000256" key="12">
    <source>
        <dbReference type="SAM" id="MobiDB-lite"/>
    </source>
</evidence>
<dbReference type="Pfam" id="PF00520">
    <property type="entry name" value="Ion_trans"/>
    <property type="match status" value="1"/>
</dbReference>
<evidence type="ECO:0000256" key="8">
    <source>
        <dbReference type="ARBA" id="ARBA00022989"/>
    </source>
</evidence>
<keyword evidence="7" id="KW-0630">Potassium</keyword>
<dbReference type="RefSeq" id="WP_307593231.1">
    <property type="nucleotide sequence ID" value="NZ_CAXUQE020000001.1"/>
</dbReference>
<feature type="transmembrane region" description="Helical" evidence="13">
    <location>
        <begin position="174"/>
        <end position="195"/>
    </location>
</feature>
<evidence type="ECO:0000256" key="9">
    <source>
        <dbReference type="ARBA" id="ARBA00023065"/>
    </source>
</evidence>
<dbReference type="Gene3D" id="1.10.287.70">
    <property type="match status" value="1"/>
</dbReference>
<dbReference type="SUPFAM" id="SSF81324">
    <property type="entry name" value="Voltage-gated potassium channels"/>
    <property type="match status" value="1"/>
</dbReference>
<keyword evidence="5" id="KW-0631">Potassium channel</keyword>
<dbReference type="PANTHER" id="PTHR11537:SF254">
    <property type="entry name" value="POTASSIUM VOLTAGE-GATED CHANNEL PROTEIN SHAB"/>
    <property type="match status" value="1"/>
</dbReference>
<dbReference type="InterPro" id="IPR028325">
    <property type="entry name" value="VG_K_chnl"/>
</dbReference>
<dbReference type="InterPro" id="IPR027359">
    <property type="entry name" value="Volt_channel_dom_sf"/>
</dbReference>
<accession>A0AAW8ECJ0</accession>
<protein>
    <submittedName>
        <fullName evidence="15">Voltage-gated potassium channel</fullName>
    </submittedName>
</protein>
<feature type="transmembrane region" description="Helical" evidence="13">
    <location>
        <begin position="201"/>
        <end position="221"/>
    </location>
</feature>
<evidence type="ECO:0000256" key="3">
    <source>
        <dbReference type="ARBA" id="ARBA00022538"/>
    </source>
</evidence>
<feature type="transmembrane region" description="Helical" evidence="13">
    <location>
        <begin position="78"/>
        <end position="100"/>
    </location>
</feature>
<dbReference type="GO" id="GO:0008076">
    <property type="term" value="C:voltage-gated potassium channel complex"/>
    <property type="evidence" value="ECO:0007669"/>
    <property type="project" value="InterPro"/>
</dbReference>
<feature type="region of interest" description="Disordered" evidence="12">
    <location>
        <begin position="288"/>
        <end position="313"/>
    </location>
</feature>
<feature type="domain" description="Ion transport" evidence="14">
    <location>
        <begin position="48"/>
        <end position="258"/>
    </location>
</feature>
<dbReference type="GO" id="GO:0005249">
    <property type="term" value="F:voltage-gated potassium channel activity"/>
    <property type="evidence" value="ECO:0007669"/>
    <property type="project" value="InterPro"/>
</dbReference>
<evidence type="ECO:0000256" key="4">
    <source>
        <dbReference type="ARBA" id="ARBA00022692"/>
    </source>
</evidence>
<feature type="transmembrane region" description="Helical" evidence="13">
    <location>
        <begin position="233"/>
        <end position="253"/>
    </location>
</feature>
<keyword evidence="6" id="KW-0851">Voltage-gated channel</keyword>
<dbReference type="EMBL" id="JAUSRV010000004">
    <property type="protein sequence ID" value="MDP9970493.1"/>
    <property type="molecule type" value="Genomic_DNA"/>
</dbReference>
<dbReference type="Proteomes" id="UP001224845">
    <property type="component" value="Unassembled WGS sequence"/>
</dbReference>
<dbReference type="Gene3D" id="1.20.120.350">
    <property type="entry name" value="Voltage-gated potassium channels. Chain C"/>
    <property type="match status" value="1"/>
</dbReference>
<sequence>MTRSNTAPAARSLAISSTIDSRFDKPASGWRRRLFTVIFEADTRAGLLFDLALIAVIVASVLVVILDSVQSIREQWRPVFNVLEWVFTILFTLEYIARLACVNKPLRYALSFYGVIDLLALLPTFLVALAPELAYLIDVRILRLLRVFRIFKLSRYSVEYRALVSAVAASRRKITVFVGFVMLVVLVMGTLMYVVEGPQHGFTSIPVAIYWAISTMATVGFGDLVPKTDLGRAIASVMMLLGWGVLAVPTGIVTAEMARRGPDDDNTTAPVALAPRGVLAMAPPSAVAAPAPARRLTPAARRRALAQHRRGGR</sequence>
<keyword evidence="9" id="KW-0406">Ion transport</keyword>
<feature type="compositionally biased region" description="Basic residues" evidence="12">
    <location>
        <begin position="300"/>
        <end position="313"/>
    </location>
</feature>
<keyword evidence="11 15" id="KW-0407">Ion channel</keyword>
<keyword evidence="8 13" id="KW-1133">Transmembrane helix</keyword>
<keyword evidence="4 13" id="KW-0812">Transmembrane</keyword>
<evidence type="ECO:0000256" key="13">
    <source>
        <dbReference type="SAM" id="Phobius"/>
    </source>
</evidence>
<keyword evidence="3" id="KW-0633">Potassium transport</keyword>
<dbReference type="InterPro" id="IPR005821">
    <property type="entry name" value="Ion_trans_dom"/>
</dbReference>
<evidence type="ECO:0000256" key="6">
    <source>
        <dbReference type="ARBA" id="ARBA00022882"/>
    </source>
</evidence>
<feature type="compositionally biased region" description="Low complexity" evidence="12">
    <location>
        <begin position="288"/>
        <end position="299"/>
    </location>
</feature>
<gene>
    <name evidence="15" type="ORF">J2W39_001726</name>
</gene>
<evidence type="ECO:0000256" key="1">
    <source>
        <dbReference type="ARBA" id="ARBA00004141"/>
    </source>
</evidence>
<evidence type="ECO:0000256" key="2">
    <source>
        <dbReference type="ARBA" id="ARBA00022448"/>
    </source>
</evidence>
<proteinExistence type="predicted"/>
<dbReference type="PANTHER" id="PTHR11537">
    <property type="entry name" value="VOLTAGE-GATED POTASSIUM CHANNEL"/>
    <property type="match status" value="1"/>
</dbReference>
<keyword evidence="10 13" id="KW-0472">Membrane</keyword>
<dbReference type="GO" id="GO:0001508">
    <property type="term" value="P:action potential"/>
    <property type="evidence" value="ECO:0007669"/>
    <property type="project" value="TreeGrafter"/>
</dbReference>
<comment type="subcellular location">
    <subcellularLocation>
        <location evidence="1">Membrane</location>
        <topology evidence="1">Multi-pass membrane protein</topology>
    </subcellularLocation>
</comment>
<evidence type="ECO:0000256" key="10">
    <source>
        <dbReference type="ARBA" id="ARBA00023136"/>
    </source>
</evidence>
<dbReference type="PRINTS" id="PR00169">
    <property type="entry name" value="KCHANNEL"/>
</dbReference>
<evidence type="ECO:0000313" key="15">
    <source>
        <dbReference type="EMBL" id="MDP9970493.1"/>
    </source>
</evidence>
<dbReference type="AlphaFoldDB" id="A0AAW8ECJ0"/>
<feature type="transmembrane region" description="Helical" evidence="13">
    <location>
        <begin position="112"/>
        <end position="137"/>
    </location>
</feature>
<feature type="transmembrane region" description="Helical" evidence="13">
    <location>
        <begin position="45"/>
        <end position="66"/>
    </location>
</feature>
<comment type="caution">
    <text evidence="15">The sequence shown here is derived from an EMBL/GenBank/DDBJ whole genome shotgun (WGS) entry which is preliminary data.</text>
</comment>
<reference evidence="15" key="1">
    <citation type="submission" date="2023-07" db="EMBL/GenBank/DDBJ databases">
        <title>Sorghum-associated microbial communities from plants grown in Nebraska, USA.</title>
        <authorList>
            <person name="Schachtman D."/>
        </authorList>
    </citation>
    <scope>NUCLEOTIDE SEQUENCE</scope>
    <source>
        <strain evidence="15">DS3315</strain>
    </source>
</reference>
<evidence type="ECO:0000313" key="16">
    <source>
        <dbReference type="Proteomes" id="UP001224845"/>
    </source>
</evidence>
<evidence type="ECO:0000256" key="11">
    <source>
        <dbReference type="ARBA" id="ARBA00023303"/>
    </source>
</evidence>
<evidence type="ECO:0000256" key="5">
    <source>
        <dbReference type="ARBA" id="ARBA00022826"/>
    </source>
</evidence>
<evidence type="ECO:0000256" key="7">
    <source>
        <dbReference type="ARBA" id="ARBA00022958"/>
    </source>
</evidence>